<keyword evidence="3 5" id="KW-1133">Transmembrane helix</keyword>
<name>A0ABT9Z6J1_9BACI</name>
<dbReference type="Proteomes" id="UP001232245">
    <property type="component" value="Unassembled WGS sequence"/>
</dbReference>
<evidence type="ECO:0000313" key="7">
    <source>
        <dbReference type="Proteomes" id="UP001232245"/>
    </source>
</evidence>
<proteinExistence type="predicted"/>
<dbReference type="EMBL" id="JAUSTZ010000011">
    <property type="protein sequence ID" value="MDQ0227822.1"/>
    <property type="molecule type" value="Genomic_DNA"/>
</dbReference>
<evidence type="ECO:0000256" key="2">
    <source>
        <dbReference type="ARBA" id="ARBA00022692"/>
    </source>
</evidence>
<evidence type="ECO:0000256" key="3">
    <source>
        <dbReference type="ARBA" id="ARBA00022989"/>
    </source>
</evidence>
<comment type="caution">
    <text evidence="6">The sequence shown here is derived from an EMBL/GenBank/DDBJ whole genome shotgun (WGS) entry which is preliminary data.</text>
</comment>
<feature type="transmembrane region" description="Helical" evidence="5">
    <location>
        <begin position="68"/>
        <end position="86"/>
    </location>
</feature>
<dbReference type="Pfam" id="PF13564">
    <property type="entry name" value="DoxX_2"/>
    <property type="match status" value="1"/>
</dbReference>
<accession>A0ABT9Z6J1</accession>
<keyword evidence="4 5" id="KW-0472">Membrane</keyword>
<keyword evidence="2 5" id="KW-0812">Transmembrane</keyword>
<dbReference type="PANTHER" id="PTHR36974:SF1">
    <property type="entry name" value="DOXX FAMILY MEMBRANE PROTEIN"/>
    <property type="match status" value="1"/>
</dbReference>
<keyword evidence="7" id="KW-1185">Reference proteome</keyword>
<evidence type="ECO:0000256" key="5">
    <source>
        <dbReference type="SAM" id="Phobius"/>
    </source>
</evidence>
<feature type="transmembrane region" description="Helical" evidence="5">
    <location>
        <begin position="34"/>
        <end position="53"/>
    </location>
</feature>
<sequence length="157" mass="17110">MEPFITLIIVTLGILIAGRFGVKRLQPWTVALRGGVAAMFLLTGVVHFVYMRAELINMVPPSLPNPDLLVTITGLLEIAGAIGLLWKPTVPWASAGLTALLIVMFPANIYLALEGSAIEPFDALIPRTILQLFFLSATITILVTNVYIRAIEKNNQQ</sequence>
<comment type="subcellular location">
    <subcellularLocation>
        <location evidence="1">Membrane</location>
        <topology evidence="1">Multi-pass membrane protein</topology>
    </subcellularLocation>
</comment>
<reference evidence="6 7" key="1">
    <citation type="submission" date="2023-07" db="EMBL/GenBank/DDBJ databases">
        <title>Genomic Encyclopedia of Type Strains, Phase IV (KMG-IV): sequencing the most valuable type-strain genomes for metagenomic binning, comparative biology and taxonomic classification.</title>
        <authorList>
            <person name="Goeker M."/>
        </authorList>
    </citation>
    <scope>NUCLEOTIDE SEQUENCE [LARGE SCALE GENOMIC DNA]</scope>
    <source>
        <strain evidence="6 7">DSM 17723</strain>
    </source>
</reference>
<dbReference type="InterPro" id="IPR032808">
    <property type="entry name" value="DoxX"/>
</dbReference>
<dbReference type="PANTHER" id="PTHR36974">
    <property type="entry name" value="MEMBRANE PROTEIN-RELATED"/>
    <property type="match status" value="1"/>
</dbReference>
<evidence type="ECO:0000256" key="4">
    <source>
        <dbReference type="ARBA" id="ARBA00023136"/>
    </source>
</evidence>
<evidence type="ECO:0000256" key="1">
    <source>
        <dbReference type="ARBA" id="ARBA00004141"/>
    </source>
</evidence>
<gene>
    <name evidence="6" type="ORF">J2S02_004169</name>
</gene>
<feature type="transmembrane region" description="Helical" evidence="5">
    <location>
        <begin position="93"/>
        <end position="113"/>
    </location>
</feature>
<feature type="transmembrane region" description="Helical" evidence="5">
    <location>
        <begin position="128"/>
        <end position="148"/>
    </location>
</feature>
<organism evidence="6 7">
    <name type="scientific">Metabacillus niabensis</name>
    <dbReference type="NCBI Taxonomy" id="324854"/>
    <lineage>
        <taxon>Bacteria</taxon>
        <taxon>Bacillati</taxon>
        <taxon>Bacillota</taxon>
        <taxon>Bacilli</taxon>
        <taxon>Bacillales</taxon>
        <taxon>Bacillaceae</taxon>
        <taxon>Metabacillus</taxon>
    </lineage>
</organism>
<evidence type="ECO:0000313" key="6">
    <source>
        <dbReference type="EMBL" id="MDQ0227822.1"/>
    </source>
</evidence>
<feature type="transmembrane region" description="Helical" evidence="5">
    <location>
        <begin position="6"/>
        <end position="22"/>
    </location>
</feature>
<protein>
    <submittedName>
        <fullName evidence="6">Membrane protein</fullName>
    </submittedName>
</protein>
<dbReference type="RefSeq" id="WP_095302853.1">
    <property type="nucleotide sequence ID" value="NZ_CADEPK010000070.1"/>
</dbReference>